<keyword evidence="2" id="KW-0067">ATP-binding</keyword>
<dbReference type="InterPro" id="IPR017871">
    <property type="entry name" value="ABC_transporter-like_CS"/>
</dbReference>
<feature type="non-terminal residue" evidence="5">
    <location>
        <position position="274"/>
    </location>
</feature>
<dbReference type="GO" id="GO:0005524">
    <property type="term" value="F:ATP binding"/>
    <property type="evidence" value="ECO:0007669"/>
    <property type="project" value="UniProtKB-KW"/>
</dbReference>
<dbReference type="PANTHER" id="PTHR42855:SF2">
    <property type="entry name" value="DRUG RESISTANCE ABC TRANSPORTER,ATP-BINDING PROTEIN"/>
    <property type="match status" value="1"/>
</dbReference>
<dbReference type="InterPro" id="IPR003439">
    <property type="entry name" value="ABC_transporter-like_ATP-bd"/>
</dbReference>
<dbReference type="SMART" id="SM00382">
    <property type="entry name" value="AAA"/>
    <property type="match status" value="1"/>
</dbReference>
<organism evidence="5 6">
    <name type="scientific">Candidatus Zambryskibacteria bacterium CG10_big_fil_rev_8_21_14_0_10_42_12</name>
    <dbReference type="NCBI Taxonomy" id="1975115"/>
    <lineage>
        <taxon>Bacteria</taxon>
        <taxon>Candidatus Zambryskiibacteriota</taxon>
    </lineage>
</organism>
<name>A0A2H0QXE6_9BACT</name>
<evidence type="ECO:0000259" key="4">
    <source>
        <dbReference type="PROSITE" id="PS50893"/>
    </source>
</evidence>
<dbReference type="PROSITE" id="PS00211">
    <property type="entry name" value="ABC_TRANSPORTER_1"/>
    <property type="match status" value="1"/>
</dbReference>
<dbReference type="InterPro" id="IPR027417">
    <property type="entry name" value="P-loop_NTPase"/>
</dbReference>
<sequence length="274" mass="30503">MLQAKHLQKIYGSLTVLADVSFSLAKGQKVALVGDNGTGKTTILKIIAGLVEPDAGEIELAKNTCIGYLPQDTSLSGDETISAYLRQIAGIDALEQKLEALASHLEDKAKSLEYGDAHEQYERLDGYAFEHRIKVMLAGFGLENVGIDHRLSDLSSGQKSKVALAGILLKGVDLLLLDEPTNNLDLPALIWLEDFLRKSDAACIVISHDRRFLDRVVRKIFELDRHTRILNISGGTYSDYLAMVAKRIARQKEEYRLQQEEIERLSDQARQQRA</sequence>
<evidence type="ECO:0000313" key="5">
    <source>
        <dbReference type="EMBL" id="PIR38930.1"/>
    </source>
</evidence>
<dbReference type="PROSITE" id="PS50893">
    <property type="entry name" value="ABC_TRANSPORTER_2"/>
    <property type="match status" value="1"/>
</dbReference>
<dbReference type="FunFam" id="3.40.50.300:FF:000011">
    <property type="entry name" value="Putative ABC transporter ATP-binding component"/>
    <property type="match status" value="1"/>
</dbReference>
<dbReference type="InterPro" id="IPR003593">
    <property type="entry name" value="AAA+_ATPase"/>
</dbReference>
<dbReference type="GO" id="GO:0016887">
    <property type="term" value="F:ATP hydrolysis activity"/>
    <property type="evidence" value="ECO:0007669"/>
    <property type="project" value="InterPro"/>
</dbReference>
<dbReference type="EMBL" id="PCXL01000003">
    <property type="protein sequence ID" value="PIR38930.1"/>
    <property type="molecule type" value="Genomic_DNA"/>
</dbReference>
<comment type="caution">
    <text evidence="5">The sequence shown here is derived from an EMBL/GenBank/DDBJ whole genome shotgun (WGS) entry which is preliminary data.</text>
</comment>
<dbReference type="CDD" id="cd03221">
    <property type="entry name" value="ABCF_EF-3"/>
    <property type="match status" value="1"/>
</dbReference>
<evidence type="ECO:0000256" key="1">
    <source>
        <dbReference type="ARBA" id="ARBA00022741"/>
    </source>
</evidence>
<dbReference type="Pfam" id="PF00005">
    <property type="entry name" value="ABC_tran"/>
    <property type="match status" value="1"/>
</dbReference>
<evidence type="ECO:0000256" key="2">
    <source>
        <dbReference type="ARBA" id="ARBA00022840"/>
    </source>
</evidence>
<gene>
    <name evidence="5" type="ORF">COV34_00045</name>
</gene>
<feature type="domain" description="ABC transporter" evidence="4">
    <location>
        <begin position="2"/>
        <end position="250"/>
    </location>
</feature>
<evidence type="ECO:0000313" key="6">
    <source>
        <dbReference type="Proteomes" id="UP000231333"/>
    </source>
</evidence>
<dbReference type="Gene3D" id="3.40.50.300">
    <property type="entry name" value="P-loop containing nucleotide triphosphate hydrolases"/>
    <property type="match status" value="1"/>
</dbReference>
<dbReference type="AlphaFoldDB" id="A0A2H0QXE6"/>
<dbReference type="PANTHER" id="PTHR42855">
    <property type="entry name" value="ABC TRANSPORTER ATP-BINDING SUBUNIT"/>
    <property type="match status" value="1"/>
</dbReference>
<reference evidence="5 6" key="1">
    <citation type="submission" date="2017-09" db="EMBL/GenBank/DDBJ databases">
        <title>Depth-based differentiation of microbial function through sediment-hosted aquifers and enrichment of novel symbionts in the deep terrestrial subsurface.</title>
        <authorList>
            <person name="Probst A.J."/>
            <person name="Ladd B."/>
            <person name="Jarett J.K."/>
            <person name="Geller-Mcgrath D.E."/>
            <person name="Sieber C.M."/>
            <person name="Emerson J.B."/>
            <person name="Anantharaman K."/>
            <person name="Thomas B.C."/>
            <person name="Malmstrom R."/>
            <person name="Stieglmeier M."/>
            <person name="Klingl A."/>
            <person name="Woyke T."/>
            <person name="Ryan C.M."/>
            <person name="Banfield J.F."/>
        </authorList>
    </citation>
    <scope>NUCLEOTIDE SEQUENCE [LARGE SCALE GENOMIC DNA]</scope>
    <source>
        <strain evidence="5">CG10_big_fil_rev_8_21_14_0_10_42_12</strain>
    </source>
</reference>
<feature type="coiled-coil region" evidence="3">
    <location>
        <begin position="241"/>
        <end position="272"/>
    </location>
</feature>
<dbReference type="InterPro" id="IPR051309">
    <property type="entry name" value="ABCF_ATPase"/>
</dbReference>
<keyword evidence="1" id="KW-0547">Nucleotide-binding</keyword>
<proteinExistence type="predicted"/>
<keyword evidence="3" id="KW-0175">Coiled coil</keyword>
<evidence type="ECO:0000256" key="3">
    <source>
        <dbReference type="SAM" id="Coils"/>
    </source>
</evidence>
<accession>A0A2H0QXE6</accession>
<protein>
    <submittedName>
        <fullName evidence="5">ABC transporter</fullName>
    </submittedName>
</protein>
<dbReference type="SUPFAM" id="SSF52540">
    <property type="entry name" value="P-loop containing nucleoside triphosphate hydrolases"/>
    <property type="match status" value="1"/>
</dbReference>
<dbReference type="Proteomes" id="UP000231333">
    <property type="component" value="Unassembled WGS sequence"/>
</dbReference>